<evidence type="ECO:0000313" key="3">
    <source>
        <dbReference type="Proteomes" id="UP000250140"/>
    </source>
</evidence>
<dbReference type="OrthoDB" id="2898509at2759"/>
<evidence type="ECO:0000313" key="2">
    <source>
        <dbReference type="EMBL" id="OCL09270.1"/>
    </source>
</evidence>
<dbReference type="GO" id="GO:0016491">
    <property type="term" value="F:oxidoreductase activity"/>
    <property type="evidence" value="ECO:0007669"/>
    <property type="project" value="UniProtKB-KW"/>
</dbReference>
<keyword evidence="3" id="KW-1185">Reference proteome</keyword>
<dbReference type="SUPFAM" id="SSF51735">
    <property type="entry name" value="NAD(P)-binding Rossmann-fold domains"/>
    <property type="match status" value="1"/>
</dbReference>
<evidence type="ECO:0000256" key="1">
    <source>
        <dbReference type="ARBA" id="ARBA00023002"/>
    </source>
</evidence>
<proteinExistence type="predicted"/>
<dbReference type="InterPro" id="IPR036291">
    <property type="entry name" value="NAD(P)-bd_dom_sf"/>
</dbReference>
<organism evidence="2 3">
    <name type="scientific">Glonium stellatum</name>
    <dbReference type="NCBI Taxonomy" id="574774"/>
    <lineage>
        <taxon>Eukaryota</taxon>
        <taxon>Fungi</taxon>
        <taxon>Dikarya</taxon>
        <taxon>Ascomycota</taxon>
        <taxon>Pezizomycotina</taxon>
        <taxon>Dothideomycetes</taxon>
        <taxon>Pleosporomycetidae</taxon>
        <taxon>Gloniales</taxon>
        <taxon>Gloniaceae</taxon>
        <taxon>Glonium</taxon>
    </lineage>
</organism>
<dbReference type="InterPro" id="IPR002347">
    <property type="entry name" value="SDR_fam"/>
</dbReference>
<gene>
    <name evidence="2" type="ORF">AOQ84DRAFT_25089</name>
</gene>
<dbReference type="PRINTS" id="PR00081">
    <property type="entry name" value="GDHRDH"/>
</dbReference>
<sequence>MVKLANVRLSNAAFKACSDGFVAIFIGGTSGIGEATVKALAANGEKCTVYIFGRNKTAAGAIISLCQDLSPESVFIFIQKDVSLLKNVDSVCEEIQNQEQKVDLLFMSQGYLTFAGRNETVEGVDTILSLRYYSRMRFATNLLLLLSASPCARVVSVFAPGRGEVGLNLNDLGLKENYSIVKSISHPAFENTFFMESLAATNPGVSFLHVWPGLVQTQEMEKSEFPGLLKWLIKWVLFPLIKLFCVPVDETGERMLFYATSGMYPALVPAISLEDLEVASGSNGEEGSGCYCINWNGETIRNQTRLERYRKKHAIEKLSVVV</sequence>
<dbReference type="PANTHER" id="PTHR47534:SF3">
    <property type="entry name" value="ALCOHOL DEHYDROGENASE-LIKE C-TERMINAL DOMAIN-CONTAINING PROTEIN"/>
    <property type="match status" value="1"/>
</dbReference>
<dbReference type="Proteomes" id="UP000250140">
    <property type="component" value="Unassembled WGS sequence"/>
</dbReference>
<keyword evidence="1" id="KW-0560">Oxidoreductase</keyword>
<dbReference type="Pfam" id="PF00106">
    <property type="entry name" value="adh_short"/>
    <property type="match status" value="1"/>
</dbReference>
<dbReference type="Gene3D" id="3.40.50.720">
    <property type="entry name" value="NAD(P)-binding Rossmann-like Domain"/>
    <property type="match status" value="1"/>
</dbReference>
<dbReference type="AlphaFoldDB" id="A0A8E2F2U5"/>
<dbReference type="InterPro" id="IPR052228">
    <property type="entry name" value="Sec_Metab_Biosynth_Oxidored"/>
</dbReference>
<dbReference type="EMBL" id="KV749472">
    <property type="protein sequence ID" value="OCL09270.1"/>
    <property type="molecule type" value="Genomic_DNA"/>
</dbReference>
<reference evidence="2 3" key="1">
    <citation type="journal article" date="2016" name="Nat. Commun.">
        <title>Ectomycorrhizal ecology is imprinted in the genome of the dominant symbiotic fungus Cenococcum geophilum.</title>
        <authorList>
            <consortium name="DOE Joint Genome Institute"/>
            <person name="Peter M."/>
            <person name="Kohler A."/>
            <person name="Ohm R.A."/>
            <person name="Kuo A."/>
            <person name="Krutzmann J."/>
            <person name="Morin E."/>
            <person name="Arend M."/>
            <person name="Barry K.W."/>
            <person name="Binder M."/>
            <person name="Choi C."/>
            <person name="Clum A."/>
            <person name="Copeland A."/>
            <person name="Grisel N."/>
            <person name="Haridas S."/>
            <person name="Kipfer T."/>
            <person name="LaButti K."/>
            <person name="Lindquist E."/>
            <person name="Lipzen A."/>
            <person name="Maire R."/>
            <person name="Meier B."/>
            <person name="Mihaltcheva S."/>
            <person name="Molinier V."/>
            <person name="Murat C."/>
            <person name="Poggeler S."/>
            <person name="Quandt C.A."/>
            <person name="Sperisen C."/>
            <person name="Tritt A."/>
            <person name="Tisserant E."/>
            <person name="Crous P.W."/>
            <person name="Henrissat B."/>
            <person name="Nehls U."/>
            <person name="Egli S."/>
            <person name="Spatafora J.W."/>
            <person name="Grigoriev I.V."/>
            <person name="Martin F.M."/>
        </authorList>
    </citation>
    <scope>NUCLEOTIDE SEQUENCE [LARGE SCALE GENOMIC DNA]</scope>
    <source>
        <strain evidence="2 3">CBS 207.34</strain>
    </source>
</reference>
<accession>A0A8E2F2U5</accession>
<name>A0A8E2F2U5_9PEZI</name>
<protein>
    <submittedName>
        <fullName evidence="2">NAD(P)-binding protein</fullName>
    </submittedName>
</protein>
<dbReference type="PANTHER" id="PTHR47534">
    <property type="entry name" value="YALI0E05731P"/>
    <property type="match status" value="1"/>
</dbReference>